<dbReference type="InterPro" id="IPR041289">
    <property type="entry name" value="Bact_RF_family3"/>
</dbReference>
<sequence length="368" mass="40157">MDTDALTPARLRQLRAHKPYPAVSLTMPTHRAGQDGEQDAVRLRNLMAEAERRLGDDGVDRATGAGVRAQLERAVAELDLRQAQDGLAILADAQEYQLWRLPRSVPERVVLSDSYLTRNLVSAKAQARPYWVLVVAADRTTLWSGSGETLDEHTGDGFPQTRPQEDFDPQREERQGDTASTFTDEWTRQYLREVDGAVGSILEADPRPLFLVGLAPALSVLRDAGPATAAAVGRVVKGGLTDGPAAELLKELRPALDEYRTRHAAAVAGRLDAARGRKVFAAGLDEVWGAVRDERAALVVVEEHFQRTVRVTSGHLQPVDPSEPDDEEVREDIVDEIVETALDGGAEVIFVPDGTLTEHGGVAAELRY</sequence>
<evidence type="ECO:0000256" key="1">
    <source>
        <dbReference type="SAM" id="MobiDB-lite"/>
    </source>
</evidence>
<dbReference type="AlphaFoldDB" id="A0A7H0HZS9"/>
<dbReference type="EMBL" id="CP060825">
    <property type="protein sequence ID" value="QNP66045.1"/>
    <property type="molecule type" value="Genomic_DNA"/>
</dbReference>
<protein>
    <submittedName>
        <fullName evidence="2">Chemotaxis protein</fullName>
    </submittedName>
</protein>
<organism evidence="2 3">
    <name type="scientific">Streptomyces genisteinicus</name>
    <dbReference type="NCBI Taxonomy" id="2768068"/>
    <lineage>
        <taxon>Bacteria</taxon>
        <taxon>Bacillati</taxon>
        <taxon>Actinomycetota</taxon>
        <taxon>Actinomycetes</taxon>
        <taxon>Kitasatosporales</taxon>
        <taxon>Streptomycetaceae</taxon>
        <taxon>Streptomyces</taxon>
    </lineage>
</organism>
<evidence type="ECO:0000313" key="2">
    <source>
        <dbReference type="EMBL" id="QNP66045.1"/>
    </source>
</evidence>
<dbReference type="RefSeq" id="WP_187743104.1">
    <property type="nucleotide sequence ID" value="NZ_CP060825.1"/>
</dbReference>
<dbReference type="Pfam" id="PF18845">
    <property type="entry name" value="baeRF_family3"/>
    <property type="match status" value="1"/>
</dbReference>
<name>A0A7H0HZS9_9ACTN</name>
<accession>A0A7H0HZS9</accession>
<gene>
    <name evidence="2" type="ORF">IAG43_26050</name>
</gene>
<evidence type="ECO:0000313" key="3">
    <source>
        <dbReference type="Proteomes" id="UP000516230"/>
    </source>
</evidence>
<dbReference type="KEGG" id="sgj:IAG43_26050"/>
<reference evidence="2 3" key="1">
    <citation type="submission" date="2020-08" db="EMBL/GenBank/DDBJ databases">
        <title>A novel species.</title>
        <authorList>
            <person name="Gao J."/>
        </authorList>
    </citation>
    <scope>NUCLEOTIDE SEQUENCE [LARGE SCALE GENOMIC DNA]</scope>
    <source>
        <strain evidence="2 3">CRPJ-33</strain>
    </source>
</reference>
<dbReference type="Proteomes" id="UP000516230">
    <property type="component" value="Chromosome"/>
</dbReference>
<feature type="region of interest" description="Disordered" evidence="1">
    <location>
        <begin position="146"/>
        <end position="182"/>
    </location>
</feature>
<proteinExistence type="predicted"/>
<keyword evidence="3" id="KW-1185">Reference proteome</keyword>
<feature type="compositionally biased region" description="Basic and acidic residues" evidence="1">
    <location>
        <begin position="163"/>
        <end position="176"/>
    </location>
</feature>